<dbReference type="RefSeq" id="XP_022465554.1">
    <property type="nucleotide sequence ID" value="XM_022609127.1"/>
</dbReference>
<dbReference type="OrthoDB" id="4070089at2759"/>
<sequence length="147" mass="16612">MGIVAWQKYLGLDEGSRNLQVARPEQKKRKIEFIPVGSTVDLSRVGGRLYPHFCFREGQMLVMLVVLICSTEFLCVQALPGYGKTLLFHVPLIVLKKKTTQPFVSFVFVPYIPLKENMKMRLKQNDALNVGDVSSLLHGDFGEKDPT</sequence>
<protein>
    <recommendedName>
        <fullName evidence="3">DEAD/DEAH box helicase domain-containing protein</fullName>
    </recommendedName>
</protein>
<dbReference type="Proteomes" id="UP000006310">
    <property type="component" value="Chromosome 7"/>
</dbReference>
<dbReference type="KEGG" id="kng:KNAG_0G02510"/>
<dbReference type="HOGENOM" id="CLU_1768372_0_0_1"/>
<dbReference type="InterPro" id="IPR027417">
    <property type="entry name" value="P-loop_NTPase"/>
</dbReference>
<gene>
    <name evidence="1" type="primary">KNAG0G02510</name>
    <name evidence="1" type="ordered locus">KNAG_0G02510</name>
</gene>
<keyword evidence="2" id="KW-1185">Reference proteome</keyword>
<dbReference type="EMBL" id="HE978320">
    <property type="protein sequence ID" value="CCK71308.1"/>
    <property type="molecule type" value="Genomic_DNA"/>
</dbReference>
<evidence type="ECO:0000313" key="1">
    <source>
        <dbReference type="EMBL" id="CCK71308.1"/>
    </source>
</evidence>
<name>J7RNV8_HUIN7</name>
<reference evidence="1 2" key="1">
    <citation type="journal article" date="2011" name="Proc. Natl. Acad. Sci. U.S.A.">
        <title>Evolutionary erosion of yeast sex chromosomes by mating-type switching accidents.</title>
        <authorList>
            <person name="Gordon J.L."/>
            <person name="Armisen D."/>
            <person name="Proux-Wera E."/>
            <person name="Oheigeartaigh S.S."/>
            <person name="Byrne K.P."/>
            <person name="Wolfe K.H."/>
        </authorList>
    </citation>
    <scope>NUCLEOTIDE SEQUENCE [LARGE SCALE GENOMIC DNA]</scope>
    <source>
        <strain evidence="2">ATCC MYA-139 / BCRC 22969 / CBS 8797 / CCRC 22969 / KCTC 17520 / NBRC 10181 / NCYC 3082</strain>
    </source>
</reference>
<evidence type="ECO:0000313" key="2">
    <source>
        <dbReference type="Proteomes" id="UP000006310"/>
    </source>
</evidence>
<organism evidence="1 2">
    <name type="scientific">Huiozyma naganishii (strain ATCC MYA-139 / BCRC 22969 / CBS 8797 / KCTC 17520 / NBRC 10181 / NCYC 3082 / Yp74L-3)</name>
    <name type="common">Yeast</name>
    <name type="synonym">Kazachstania naganishii</name>
    <dbReference type="NCBI Taxonomy" id="1071383"/>
    <lineage>
        <taxon>Eukaryota</taxon>
        <taxon>Fungi</taxon>
        <taxon>Dikarya</taxon>
        <taxon>Ascomycota</taxon>
        <taxon>Saccharomycotina</taxon>
        <taxon>Saccharomycetes</taxon>
        <taxon>Saccharomycetales</taxon>
        <taxon>Saccharomycetaceae</taxon>
        <taxon>Huiozyma</taxon>
    </lineage>
</organism>
<reference evidence="2" key="2">
    <citation type="submission" date="2012-08" db="EMBL/GenBank/DDBJ databases">
        <title>Genome sequence of Kazachstania naganishii.</title>
        <authorList>
            <person name="Gordon J.L."/>
            <person name="Armisen D."/>
            <person name="Proux-Wera E."/>
            <person name="OhEigeartaigh S.S."/>
            <person name="Byrne K.P."/>
            <person name="Wolfe K.H."/>
        </authorList>
    </citation>
    <scope>NUCLEOTIDE SEQUENCE [LARGE SCALE GENOMIC DNA]</scope>
    <source>
        <strain evidence="2">ATCC MYA-139 / BCRC 22969 / CBS 8797 / CCRC 22969 / KCTC 17520 / NBRC 10181 / NCYC 3082</strain>
    </source>
</reference>
<proteinExistence type="predicted"/>
<dbReference type="STRING" id="1071383.J7RNV8"/>
<dbReference type="AlphaFoldDB" id="J7RNV8"/>
<accession>J7RNV8</accession>
<dbReference type="GeneID" id="34527032"/>
<evidence type="ECO:0008006" key="3">
    <source>
        <dbReference type="Google" id="ProtNLM"/>
    </source>
</evidence>
<dbReference type="SUPFAM" id="SSF52540">
    <property type="entry name" value="P-loop containing nucleoside triphosphate hydrolases"/>
    <property type="match status" value="1"/>
</dbReference>